<proteinExistence type="predicted"/>
<reference evidence="1" key="1">
    <citation type="thesis" date="2020" institute="ProQuest LLC" country="789 East Eisenhower Parkway, Ann Arbor, MI, USA">
        <title>Comparative Genomics and Chromosome Evolution.</title>
        <authorList>
            <person name="Mudd A.B."/>
        </authorList>
    </citation>
    <scope>NUCLEOTIDE SEQUENCE</scope>
    <source>
        <strain evidence="1">237g6f4</strain>
        <tissue evidence="1">Blood</tissue>
    </source>
</reference>
<dbReference type="EMBL" id="WNYA01000068">
    <property type="protein sequence ID" value="KAG8550255.1"/>
    <property type="molecule type" value="Genomic_DNA"/>
</dbReference>
<name>A0AAV6ZPJ6_ENGPU</name>
<dbReference type="Proteomes" id="UP000824782">
    <property type="component" value="Unassembled WGS sequence"/>
</dbReference>
<protein>
    <submittedName>
        <fullName evidence="1">Uncharacterized protein</fullName>
    </submittedName>
</protein>
<organism evidence="1 2">
    <name type="scientific">Engystomops pustulosus</name>
    <name type="common">Tungara frog</name>
    <name type="synonym">Physalaemus pustulosus</name>
    <dbReference type="NCBI Taxonomy" id="76066"/>
    <lineage>
        <taxon>Eukaryota</taxon>
        <taxon>Metazoa</taxon>
        <taxon>Chordata</taxon>
        <taxon>Craniata</taxon>
        <taxon>Vertebrata</taxon>
        <taxon>Euteleostomi</taxon>
        <taxon>Amphibia</taxon>
        <taxon>Batrachia</taxon>
        <taxon>Anura</taxon>
        <taxon>Neobatrachia</taxon>
        <taxon>Hyloidea</taxon>
        <taxon>Leptodactylidae</taxon>
        <taxon>Leiuperinae</taxon>
        <taxon>Engystomops</taxon>
    </lineage>
</organism>
<sequence>MSPTGCTLEVGVMSLVTSDHVTPVVTRHCFLLQARSCIVGSHTSSDDITAGAALCLTGP</sequence>
<keyword evidence="2" id="KW-1185">Reference proteome</keyword>
<comment type="caution">
    <text evidence="1">The sequence shown here is derived from an EMBL/GenBank/DDBJ whole genome shotgun (WGS) entry which is preliminary data.</text>
</comment>
<gene>
    <name evidence="1" type="ORF">GDO81_027229</name>
</gene>
<dbReference type="AlphaFoldDB" id="A0AAV6ZPJ6"/>
<accession>A0AAV6ZPJ6</accession>
<evidence type="ECO:0000313" key="1">
    <source>
        <dbReference type="EMBL" id="KAG8550255.1"/>
    </source>
</evidence>
<evidence type="ECO:0000313" key="2">
    <source>
        <dbReference type="Proteomes" id="UP000824782"/>
    </source>
</evidence>